<accession>A0A8S5TFW8</accession>
<reference evidence="1" key="1">
    <citation type="journal article" date="2021" name="Proc. Natl. Acad. Sci. U.S.A.">
        <title>A Catalog of Tens of Thousands of Viruses from Human Metagenomes Reveals Hidden Associations with Chronic Diseases.</title>
        <authorList>
            <person name="Tisza M.J."/>
            <person name="Buck C.B."/>
        </authorList>
    </citation>
    <scope>NUCLEOTIDE SEQUENCE</scope>
    <source>
        <strain evidence="1">CtP0x5</strain>
    </source>
</reference>
<dbReference type="EMBL" id="BK032818">
    <property type="protein sequence ID" value="DAF61923.1"/>
    <property type="molecule type" value="Genomic_DNA"/>
</dbReference>
<proteinExistence type="predicted"/>
<protein>
    <submittedName>
        <fullName evidence="1">Uncharacterized protein</fullName>
    </submittedName>
</protein>
<name>A0A8S5TFW8_9CAUD</name>
<organism evidence="1">
    <name type="scientific">Siphoviridae sp. ctP0x5</name>
    <dbReference type="NCBI Taxonomy" id="2827863"/>
    <lineage>
        <taxon>Viruses</taxon>
        <taxon>Duplodnaviria</taxon>
        <taxon>Heunggongvirae</taxon>
        <taxon>Uroviricota</taxon>
        <taxon>Caudoviricetes</taxon>
    </lineage>
</organism>
<sequence length="47" mass="5439">MTRLSQILIQKLMVKMTTIGQKSRINMELIVTQTLFASPLLLHLEVR</sequence>
<evidence type="ECO:0000313" key="1">
    <source>
        <dbReference type="EMBL" id="DAF61923.1"/>
    </source>
</evidence>